<dbReference type="RefSeq" id="WP_194501454.1">
    <property type="nucleotide sequence ID" value="NZ_JADIVZ010000001.1"/>
</dbReference>
<keyword evidence="1" id="KW-1133">Transmembrane helix</keyword>
<sequence length="262" mass="28227">MAQTAPQVIEADSSELDRVWMRIEQSMMDHAPRPRRRRSLRLAATAGIATALIGAGGWAAAGVYSAHTGRGPVDAEDLRLGGPGERLDPSAADYADVVADVVADVPFPDAESRERWVEVEVRLDQRGAVPGEASTGTGALRFWAARASVCAWSDQWAGALAAGDVDTLDRSAHMLMDAPHWPAVTDVDPEQDIAWEHRDVTDPRSGEVSVRRVAFDSTPAGYFPLVAEAVEAENVDRLGAVLARWGVCGMTYQMRSLPQAAR</sequence>
<dbReference type="Proteomes" id="UP000656804">
    <property type="component" value="Unassembled WGS sequence"/>
</dbReference>
<keyword evidence="3" id="KW-1185">Reference proteome</keyword>
<dbReference type="AlphaFoldDB" id="A0A930Y5S6"/>
<evidence type="ECO:0000313" key="2">
    <source>
        <dbReference type="EMBL" id="MBF4160191.1"/>
    </source>
</evidence>
<feature type="transmembrane region" description="Helical" evidence="1">
    <location>
        <begin position="42"/>
        <end position="64"/>
    </location>
</feature>
<proteinExistence type="predicted"/>
<dbReference type="EMBL" id="JADIVZ010000001">
    <property type="protein sequence ID" value="MBF4160191.1"/>
    <property type="molecule type" value="Genomic_DNA"/>
</dbReference>
<accession>A0A930Y5S6</accession>
<gene>
    <name evidence="2" type="ORF">ISG29_00700</name>
</gene>
<protein>
    <submittedName>
        <fullName evidence="2">Uncharacterized protein</fullName>
    </submittedName>
</protein>
<keyword evidence="1" id="KW-0812">Transmembrane</keyword>
<evidence type="ECO:0000256" key="1">
    <source>
        <dbReference type="SAM" id="Phobius"/>
    </source>
</evidence>
<name>A0A930Y5S6_9ACTN</name>
<evidence type="ECO:0000313" key="3">
    <source>
        <dbReference type="Proteomes" id="UP000656804"/>
    </source>
</evidence>
<organism evidence="2 3">
    <name type="scientific">Nocardioides acrostichi</name>
    <dbReference type="NCBI Taxonomy" id="2784339"/>
    <lineage>
        <taxon>Bacteria</taxon>
        <taxon>Bacillati</taxon>
        <taxon>Actinomycetota</taxon>
        <taxon>Actinomycetes</taxon>
        <taxon>Propionibacteriales</taxon>
        <taxon>Nocardioidaceae</taxon>
        <taxon>Nocardioides</taxon>
    </lineage>
</organism>
<reference evidence="2" key="1">
    <citation type="submission" date="2020-11" db="EMBL/GenBank/DDBJ databases">
        <title>Nocardioides sp. CBS4Y-1, whole genome shotgun sequence.</title>
        <authorList>
            <person name="Tuo L."/>
        </authorList>
    </citation>
    <scope>NUCLEOTIDE SEQUENCE</scope>
    <source>
        <strain evidence="2">CBS4Y-1</strain>
    </source>
</reference>
<keyword evidence="1" id="KW-0472">Membrane</keyword>
<comment type="caution">
    <text evidence="2">The sequence shown here is derived from an EMBL/GenBank/DDBJ whole genome shotgun (WGS) entry which is preliminary data.</text>
</comment>